<dbReference type="RefSeq" id="WP_105002245.1">
    <property type="nucleotide sequence ID" value="NZ_MQVX01000001.1"/>
</dbReference>
<name>A0A2S7TAP0_9FLAO</name>
<organism evidence="2 3">
    <name type="scientific">Aureicoccus marinus</name>
    <dbReference type="NCBI Taxonomy" id="754435"/>
    <lineage>
        <taxon>Bacteria</taxon>
        <taxon>Pseudomonadati</taxon>
        <taxon>Bacteroidota</taxon>
        <taxon>Flavobacteriia</taxon>
        <taxon>Flavobacteriales</taxon>
        <taxon>Flavobacteriaceae</taxon>
        <taxon>Aureicoccus</taxon>
    </lineage>
</organism>
<dbReference type="OrthoDB" id="1436876at2"/>
<evidence type="ECO:0000313" key="3">
    <source>
        <dbReference type="Proteomes" id="UP000239366"/>
    </source>
</evidence>
<protein>
    <recommendedName>
        <fullName evidence="4">Lipoprotein</fullName>
    </recommendedName>
</protein>
<dbReference type="EMBL" id="MQVX01000001">
    <property type="protein sequence ID" value="PQJ16577.1"/>
    <property type="molecule type" value="Genomic_DNA"/>
</dbReference>
<dbReference type="Proteomes" id="UP000239366">
    <property type="component" value="Unassembled WGS sequence"/>
</dbReference>
<feature type="signal peptide" evidence="1">
    <location>
        <begin position="1"/>
        <end position="22"/>
    </location>
</feature>
<dbReference type="PROSITE" id="PS51257">
    <property type="entry name" value="PROKAR_LIPOPROTEIN"/>
    <property type="match status" value="1"/>
</dbReference>
<feature type="chain" id="PRO_5015578126" description="Lipoprotein" evidence="1">
    <location>
        <begin position="23"/>
        <end position="158"/>
    </location>
</feature>
<keyword evidence="1" id="KW-0732">Signal</keyword>
<accession>A0A2S7TAP0</accession>
<reference evidence="3" key="1">
    <citation type="submission" date="2016-11" db="EMBL/GenBank/DDBJ databases">
        <title>Trade-off between light-utilization and light-protection in marine flavobacteria.</title>
        <authorList>
            <person name="Kumagai Y."/>
            <person name="Yoshizawa S."/>
            <person name="Kogure K."/>
        </authorList>
    </citation>
    <scope>NUCLEOTIDE SEQUENCE [LARGE SCALE GENOMIC DNA]</scope>
    <source>
        <strain evidence="3">SG-18</strain>
    </source>
</reference>
<proteinExistence type="predicted"/>
<keyword evidence="3" id="KW-1185">Reference proteome</keyword>
<sequence length="158" mass="18485">MKRTYIKNISLFLFFLAFFSCGSERKNNVIHLYSKDKSQVVSIISNYNKKERIIAVGKHISKPVKDYIELDISKTTKLDDQFGICWNTNGHKWEMVNDKAKIVKVALDTTIYVFRESWFKDKGTPNTKYYIKTDCFVVGALNYSEHYPEENGSVERFN</sequence>
<evidence type="ECO:0000313" key="2">
    <source>
        <dbReference type="EMBL" id="PQJ16577.1"/>
    </source>
</evidence>
<evidence type="ECO:0008006" key="4">
    <source>
        <dbReference type="Google" id="ProtNLM"/>
    </source>
</evidence>
<dbReference type="AlphaFoldDB" id="A0A2S7TAP0"/>
<gene>
    <name evidence="2" type="ORF">BST99_13365</name>
</gene>
<comment type="caution">
    <text evidence="2">The sequence shown here is derived from an EMBL/GenBank/DDBJ whole genome shotgun (WGS) entry which is preliminary data.</text>
</comment>
<evidence type="ECO:0000256" key="1">
    <source>
        <dbReference type="SAM" id="SignalP"/>
    </source>
</evidence>